<dbReference type="OrthoDB" id="121353at2"/>
<comment type="similarity">
    <text evidence="2">Belongs to the DoxX family.</text>
</comment>
<feature type="transmembrane region" description="Helical" evidence="7">
    <location>
        <begin position="111"/>
        <end position="132"/>
    </location>
</feature>
<evidence type="ECO:0000313" key="8">
    <source>
        <dbReference type="EMBL" id="RSL14553.1"/>
    </source>
</evidence>
<keyword evidence="5 7" id="KW-1133">Transmembrane helix</keyword>
<name>A0A3R9NQC3_9BACT</name>
<dbReference type="GO" id="GO:0005886">
    <property type="term" value="C:plasma membrane"/>
    <property type="evidence" value="ECO:0007669"/>
    <property type="project" value="UniProtKB-SubCell"/>
</dbReference>
<evidence type="ECO:0000256" key="3">
    <source>
        <dbReference type="ARBA" id="ARBA00022475"/>
    </source>
</evidence>
<dbReference type="Proteomes" id="UP000269669">
    <property type="component" value="Unassembled WGS sequence"/>
</dbReference>
<dbReference type="RefSeq" id="WP_125483399.1">
    <property type="nucleotide sequence ID" value="NZ_RSDW01000001.1"/>
</dbReference>
<dbReference type="PANTHER" id="PTHR33452">
    <property type="entry name" value="OXIDOREDUCTASE CATD-RELATED"/>
    <property type="match status" value="1"/>
</dbReference>
<evidence type="ECO:0000256" key="6">
    <source>
        <dbReference type="ARBA" id="ARBA00023136"/>
    </source>
</evidence>
<protein>
    <submittedName>
        <fullName evidence="8">Putative oxidoreductase</fullName>
    </submittedName>
</protein>
<keyword evidence="3" id="KW-1003">Cell membrane</keyword>
<dbReference type="AlphaFoldDB" id="A0A3R9NQC3"/>
<comment type="subcellular location">
    <subcellularLocation>
        <location evidence="1">Cell membrane</location>
        <topology evidence="1">Multi-pass membrane protein</topology>
    </subcellularLocation>
</comment>
<organism evidence="8 9">
    <name type="scientific">Edaphobacter aggregans</name>
    <dbReference type="NCBI Taxonomy" id="570835"/>
    <lineage>
        <taxon>Bacteria</taxon>
        <taxon>Pseudomonadati</taxon>
        <taxon>Acidobacteriota</taxon>
        <taxon>Terriglobia</taxon>
        <taxon>Terriglobales</taxon>
        <taxon>Acidobacteriaceae</taxon>
        <taxon>Edaphobacter</taxon>
    </lineage>
</organism>
<dbReference type="EMBL" id="RSDW01000001">
    <property type="protein sequence ID" value="RSL14553.1"/>
    <property type="molecule type" value="Genomic_DNA"/>
</dbReference>
<feature type="transmembrane region" description="Helical" evidence="7">
    <location>
        <begin position="49"/>
        <end position="67"/>
    </location>
</feature>
<keyword evidence="9" id="KW-1185">Reference proteome</keyword>
<accession>A0A3R9NQC3</accession>
<dbReference type="Pfam" id="PF07681">
    <property type="entry name" value="DoxX"/>
    <property type="match status" value="1"/>
</dbReference>
<dbReference type="InterPro" id="IPR051907">
    <property type="entry name" value="DoxX-like_oxidoreductase"/>
</dbReference>
<feature type="transmembrane region" description="Helical" evidence="7">
    <location>
        <begin position="74"/>
        <end position="99"/>
    </location>
</feature>
<comment type="caution">
    <text evidence="8">The sequence shown here is derived from an EMBL/GenBank/DDBJ whole genome shotgun (WGS) entry which is preliminary data.</text>
</comment>
<evidence type="ECO:0000256" key="5">
    <source>
        <dbReference type="ARBA" id="ARBA00022989"/>
    </source>
</evidence>
<evidence type="ECO:0000256" key="1">
    <source>
        <dbReference type="ARBA" id="ARBA00004651"/>
    </source>
</evidence>
<dbReference type="InterPro" id="IPR032808">
    <property type="entry name" value="DoxX"/>
</dbReference>
<evidence type="ECO:0000256" key="7">
    <source>
        <dbReference type="SAM" id="Phobius"/>
    </source>
</evidence>
<keyword evidence="6 7" id="KW-0472">Membrane</keyword>
<proteinExistence type="inferred from homology"/>
<keyword evidence="4 7" id="KW-0812">Transmembrane</keyword>
<evidence type="ECO:0000256" key="2">
    <source>
        <dbReference type="ARBA" id="ARBA00006679"/>
    </source>
</evidence>
<evidence type="ECO:0000313" key="9">
    <source>
        <dbReference type="Proteomes" id="UP000269669"/>
    </source>
</evidence>
<reference evidence="8 9" key="1">
    <citation type="submission" date="2018-12" db="EMBL/GenBank/DDBJ databases">
        <title>Sequencing of bacterial isolates from soil warming experiment in Harvard Forest, Massachusetts, USA.</title>
        <authorList>
            <person name="Deangelis K."/>
        </authorList>
    </citation>
    <scope>NUCLEOTIDE SEQUENCE [LARGE SCALE GENOMIC DNA]</scope>
    <source>
        <strain evidence="8 9">EB153</strain>
    </source>
</reference>
<evidence type="ECO:0000256" key="4">
    <source>
        <dbReference type="ARBA" id="ARBA00022692"/>
    </source>
</evidence>
<dbReference type="PANTHER" id="PTHR33452:SF1">
    <property type="entry name" value="INNER MEMBRANE PROTEIN YPHA-RELATED"/>
    <property type="match status" value="1"/>
</dbReference>
<sequence length="139" mass="15197">MSKSLNNLQPWGAFFLRLVLGIAMIYHGYSKVIPASFHGNTFSALDHHSHYVAALGLPYWLGYVSALTEFIGGILIFLGLLTRFAAFLIACNMLVALAMVTRHHGYSGSEYALALFVIALMLFFYGAGACALDRKIGFA</sequence>
<gene>
    <name evidence="8" type="ORF">EDE15_0005</name>
</gene>
<feature type="transmembrane region" description="Helical" evidence="7">
    <location>
        <begin position="12"/>
        <end position="29"/>
    </location>
</feature>